<dbReference type="AlphaFoldDB" id="A0A2N9I5W4"/>
<feature type="compositionally biased region" description="Polar residues" evidence="1">
    <location>
        <begin position="435"/>
        <end position="444"/>
    </location>
</feature>
<accession>A0A2N9I5W4</accession>
<name>A0A2N9I5W4_FAGSY</name>
<feature type="region of interest" description="Disordered" evidence="1">
    <location>
        <begin position="352"/>
        <end position="674"/>
    </location>
</feature>
<feature type="compositionally biased region" description="Low complexity" evidence="1">
    <location>
        <begin position="372"/>
        <end position="382"/>
    </location>
</feature>
<feature type="compositionally biased region" description="Low complexity" evidence="1">
    <location>
        <begin position="631"/>
        <end position="647"/>
    </location>
</feature>
<reference evidence="2" key="1">
    <citation type="submission" date="2018-02" db="EMBL/GenBank/DDBJ databases">
        <authorList>
            <person name="Cohen D.B."/>
            <person name="Kent A.D."/>
        </authorList>
    </citation>
    <scope>NUCLEOTIDE SEQUENCE</scope>
</reference>
<feature type="compositionally biased region" description="Basic and acidic residues" evidence="1">
    <location>
        <begin position="356"/>
        <end position="370"/>
    </location>
</feature>
<evidence type="ECO:0000313" key="2">
    <source>
        <dbReference type="EMBL" id="SPD19430.1"/>
    </source>
</evidence>
<proteinExistence type="predicted"/>
<feature type="compositionally biased region" description="Polar residues" evidence="1">
    <location>
        <begin position="405"/>
        <end position="421"/>
    </location>
</feature>
<feature type="compositionally biased region" description="Acidic residues" evidence="1">
    <location>
        <begin position="586"/>
        <end position="606"/>
    </location>
</feature>
<evidence type="ECO:0000256" key="1">
    <source>
        <dbReference type="SAM" id="MobiDB-lite"/>
    </source>
</evidence>
<sequence length="829" mass="88741">MGDLLVFSALPHPLRHFLRHWWQLVPPQIVFLVTEFAVDCWTTRRGPLGGVEDQLSSTFSGPWLMLRWIVFFWSPLQRLGHRVKRGGKNDAWWKFLDQFPSFRDNLPLVYRWASLKPRDHDLVEALDYEENVLFRPYGDDHPGFTCASVFRKLYGPTPLIRDLKAEDYRSLSYLSTVNPGFLPVLSATGVSFIPYCPQRVQRQFGLDQGIPVGPQETTSCVADLTAFLKSSAFARWGGENTRVLIPGGHRFGFNTSSMGAYWQRLTRSMVDYVIAGRSDKTPMSVHRKPLVSNPYLTPPSQSAISYANSQKLGFAEWDSARGGWVAYTIHLPEGWRSSVNVVEDRLIMPSKRGKVNKRDAPTDPVFERTPKKSAPTASSSKKAPSKKAKAAKQGKTPLLVPSAAGASTTALAQGSTKSTVAPSKRKTRAGKESKSTPSVPSTAEESTEAFLEEPIESTVSPAKKTKVGKESKSTTSVPLAAKESMAAPVEESVEPTVASSKSKRASPAKQAVKKGAASGPPRGQKKVSVSSSTDEEGPSAVPIPSPPKKKKFTAPLFPLGAAGRTRSKSGPKVVHGSGGSGGDTVVVEDSDVAEEDIDAGPPEEDAPSAAAVDQTENLGKSAADSPGIGIESMGEDLSSSSGSLFDSAPDSMPEEQIVSAESTADDEDMPEADDSMPWTPTLTPSPFSLPQPVLTSAGPDTSIAHVMEGISLFGVTPSLRAIPAGGFIIPAGHFTSEDSPVVEGALMPEEIHAPGLVESGSVVDLGHDAPLEGADASAVDALAGSDHLENIGKFGFQLPFSSLVAGVLFVEEIPLHMGISFCRLDCHFL</sequence>
<evidence type="ECO:0008006" key="3">
    <source>
        <dbReference type="Google" id="ProtNLM"/>
    </source>
</evidence>
<feature type="compositionally biased region" description="Basic residues" evidence="1">
    <location>
        <begin position="383"/>
        <end position="392"/>
    </location>
</feature>
<feature type="compositionally biased region" description="Acidic residues" evidence="1">
    <location>
        <begin position="445"/>
        <end position="455"/>
    </location>
</feature>
<protein>
    <recommendedName>
        <fullName evidence="3">Aminotransferase-like plant mobile domain-containing protein</fullName>
    </recommendedName>
</protein>
<organism evidence="2">
    <name type="scientific">Fagus sylvatica</name>
    <name type="common">Beechnut</name>
    <dbReference type="NCBI Taxonomy" id="28930"/>
    <lineage>
        <taxon>Eukaryota</taxon>
        <taxon>Viridiplantae</taxon>
        <taxon>Streptophyta</taxon>
        <taxon>Embryophyta</taxon>
        <taxon>Tracheophyta</taxon>
        <taxon>Spermatophyta</taxon>
        <taxon>Magnoliopsida</taxon>
        <taxon>eudicotyledons</taxon>
        <taxon>Gunneridae</taxon>
        <taxon>Pentapetalae</taxon>
        <taxon>rosids</taxon>
        <taxon>fabids</taxon>
        <taxon>Fagales</taxon>
        <taxon>Fagaceae</taxon>
        <taxon>Fagus</taxon>
    </lineage>
</organism>
<dbReference type="EMBL" id="OIVN01004821">
    <property type="protein sequence ID" value="SPD19430.1"/>
    <property type="molecule type" value="Genomic_DNA"/>
</dbReference>
<feature type="compositionally biased region" description="Acidic residues" evidence="1">
    <location>
        <begin position="663"/>
        <end position="674"/>
    </location>
</feature>
<gene>
    <name evidence="2" type="ORF">FSB_LOCUS47312</name>
</gene>